<dbReference type="AlphaFoldDB" id="A0AB73H3U6"/>
<dbReference type="EMBL" id="JAARXV010000001">
    <property type="protein sequence ID" value="MBC2140747.1"/>
    <property type="molecule type" value="Genomic_DNA"/>
</dbReference>
<sequence>MPENFNYDVREGTHGTSYGAFAEITRDEQTGALTFGEPKPFTGLRSVSFETSQESSPFFADNREHLSLSGAPTTTGSLKTYQFSKDFLVYIGKKIMANGGMTDTGSFKAFVWQFIETVTDEFGNSYDELRIFYNVKAGVPTAESVTDEDSVTLKEFEVPLTASQSSFVVDEDGKAVTEFTIRRTEANATLFDLAYEQVILPTDIPTASPIA</sequence>
<dbReference type="Proteomes" id="UP000552309">
    <property type="component" value="Unassembled WGS sequence"/>
</dbReference>
<evidence type="ECO:0000313" key="3">
    <source>
        <dbReference type="Proteomes" id="UP000552309"/>
    </source>
</evidence>
<organism evidence="2 3">
    <name type="scientific">Listeria innocua</name>
    <dbReference type="NCBI Taxonomy" id="1642"/>
    <lineage>
        <taxon>Bacteria</taxon>
        <taxon>Bacillati</taxon>
        <taxon>Bacillota</taxon>
        <taxon>Bacilli</taxon>
        <taxon>Bacillales</taxon>
        <taxon>Listeriaceae</taxon>
        <taxon>Listeria</taxon>
    </lineage>
</organism>
<comment type="caution">
    <text evidence="2">The sequence shown here is derived from an EMBL/GenBank/DDBJ whole genome shotgun (WGS) entry which is preliminary data.</text>
</comment>
<feature type="domain" description="Phage tail tube protein N-terminal" evidence="1">
    <location>
        <begin position="6"/>
        <end position="203"/>
    </location>
</feature>
<dbReference type="RefSeq" id="WP_181343420.1">
    <property type="nucleotide sequence ID" value="NZ_JAARXV010000001.1"/>
</dbReference>
<reference evidence="2 3" key="1">
    <citation type="submission" date="2020-03" db="EMBL/GenBank/DDBJ databases">
        <title>Soil Listeria distribution.</title>
        <authorList>
            <person name="Liao J."/>
            <person name="Wiedmann M."/>
        </authorList>
    </citation>
    <scope>NUCLEOTIDE SEQUENCE [LARGE SCALE GENOMIC DNA]</scope>
    <source>
        <strain evidence="2 3">FSL L7-0297</strain>
    </source>
</reference>
<gene>
    <name evidence="2" type="ORF">HCA89_00375</name>
</gene>
<dbReference type="Pfam" id="PF06488">
    <property type="entry name" value="L_lac_phage_MSP"/>
    <property type="match status" value="1"/>
</dbReference>
<protein>
    <submittedName>
        <fullName evidence="2">Phage tail protein</fullName>
    </submittedName>
</protein>
<evidence type="ECO:0000313" key="2">
    <source>
        <dbReference type="EMBL" id="MBC2140747.1"/>
    </source>
</evidence>
<name>A0AB73H3U6_LISIO</name>
<evidence type="ECO:0000259" key="1">
    <source>
        <dbReference type="Pfam" id="PF06488"/>
    </source>
</evidence>
<proteinExistence type="predicted"/>
<accession>A0AB73H3U6</accession>
<dbReference type="InterPro" id="IPR046764">
    <property type="entry name" value="L_lac_phage_MSP_N"/>
</dbReference>